<dbReference type="EMBL" id="BARV01036841">
    <property type="protein sequence ID" value="GAI57505.1"/>
    <property type="molecule type" value="Genomic_DNA"/>
</dbReference>
<comment type="caution">
    <text evidence="1">The sequence shown here is derived from an EMBL/GenBank/DDBJ whole genome shotgun (WGS) entry which is preliminary data.</text>
</comment>
<protein>
    <submittedName>
        <fullName evidence="1">Uncharacterized protein</fullName>
    </submittedName>
</protein>
<gene>
    <name evidence="1" type="ORF">S06H3_57134</name>
</gene>
<proteinExistence type="predicted"/>
<name>X1R324_9ZZZZ</name>
<dbReference type="AlphaFoldDB" id="X1R324"/>
<accession>X1R324</accession>
<evidence type="ECO:0000313" key="1">
    <source>
        <dbReference type="EMBL" id="GAI57505.1"/>
    </source>
</evidence>
<reference evidence="1" key="1">
    <citation type="journal article" date="2014" name="Front. Microbiol.">
        <title>High frequency of phylogenetically diverse reductive dehalogenase-homologous genes in deep subseafloor sedimentary metagenomes.</title>
        <authorList>
            <person name="Kawai M."/>
            <person name="Futagami T."/>
            <person name="Toyoda A."/>
            <person name="Takaki Y."/>
            <person name="Nishi S."/>
            <person name="Hori S."/>
            <person name="Arai W."/>
            <person name="Tsubouchi T."/>
            <person name="Morono Y."/>
            <person name="Uchiyama I."/>
            <person name="Ito T."/>
            <person name="Fujiyama A."/>
            <person name="Inagaki F."/>
            <person name="Takami H."/>
        </authorList>
    </citation>
    <scope>NUCLEOTIDE SEQUENCE</scope>
    <source>
        <strain evidence="1">Expedition CK06-06</strain>
    </source>
</reference>
<organism evidence="1">
    <name type="scientific">marine sediment metagenome</name>
    <dbReference type="NCBI Taxonomy" id="412755"/>
    <lineage>
        <taxon>unclassified sequences</taxon>
        <taxon>metagenomes</taxon>
        <taxon>ecological metagenomes</taxon>
    </lineage>
</organism>
<sequence>MANCSHSIGILKTRKSTSYYYIETFLRMPYYAKNERYFIKKGLDEYILEVLRNENSKSIRRLIRQIENNINRDRYVTC</sequence>
<feature type="non-terminal residue" evidence="1">
    <location>
        <position position="78"/>
    </location>
</feature>